<evidence type="ECO:0000259" key="2">
    <source>
        <dbReference type="Pfam" id="PF01321"/>
    </source>
</evidence>
<dbReference type="Gene3D" id="3.90.230.10">
    <property type="entry name" value="Creatinase/methionine aminopeptidase superfamily"/>
    <property type="match status" value="1"/>
</dbReference>
<dbReference type="InterPro" id="IPR050659">
    <property type="entry name" value="Peptidase_M24B"/>
</dbReference>
<name>A0A381V534_9ZZZZ</name>
<dbReference type="InterPro" id="IPR036005">
    <property type="entry name" value="Creatinase/aminopeptidase-like"/>
</dbReference>
<dbReference type="InterPro" id="IPR000994">
    <property type="entry name" value="Pept_M24"/>
</dbReference>
<dbReference type="PANTHER" id="PTHR46112:SF2">
    <property type="entry name" value="XAA-PRO AMINOPEPTIDASE P-RELATED"/>
    <property type="match status" value="1"/>
</dbReference>
<dbReference type="Pfam" id="PF00557">
    <property type="entry name" value="Peptidase_M24"/>
    <property type="match status" value="1"/>
</dbReference>
<dbReference type="EMBL" id="UINC01007877">
    <property type="protein sequence ID" value="SVA35499.1"/>
    <property type="molecule type" value="Genomic_DNA"/>
</dbReference>
<evidence type="ECO:0000259" key="1">
    <source>
        <dbReference type="Pfam" id="PF00557"/>
    </source>
</evidence>
<dbReference type="PANTHER" id="PTHR46112">
    <property type="entry name" value="AMINOPEPTIDASE"/>
    <property type="match status" value="1"/>
</dbReference>
<proteinExistence type="predicted"/>
<feature type="domain" description="Peptidase M24" evidence="1">
    <location>
        <begin position="185"/>
        <end position="396"/>
    </location>
</feature>
<protein>
    <submittedName>
        <fullName evidence="3">Uncharacterized protein</fullName>
    </submittedName>
</protein>
<feature type="domain" description="Creatinase N-terminal" evidence="2">
    <location>
        <begin position="28"/>
        <end position="177"/>
    </location>
</feature>
<dbReference type="SUPFAM" id="SSF53092">
    <property type="entry name" value="Creatinase/prolidase N-terminal domain"/>
    <property type="match status" value="1"/>
</dbReference>
<dbReference type="InterPro" id="IPR029149">
    <property type="entry name" value="Creatin/AminoP/Spt16_N"/>
</dbReference>
<sequence>MRYGTANFGVTGTDWQQKINWDRLRTYRLESARARMKAHGLGAVLCMYDENVRYITSTLTPGWNRLKPGLRYAILCGDGAPVLFEQGDIGAQILRHSPWIPEENVRYSYAWIKGAAGTASTQQVTKFTAAIIEEMKRHGVGGEKLGVDFIDINMMKAFEEAGIQWTDGMSPMMEARAVKNEDEQECMRIVGAIGDAAHYECMRFLKPGLTENQVTAHIMQYLYSIPGMEDVEDVIVSSGPNTWPNWRNFTDRIIQPGDMVFMDLAALTWNGYKSCYYRTYCVGREPTQEMKNTYQEAYDWLYDSIGAVKVGATTRDIALKWPSAKEAWGYEEEDQAAANLWGHGLGLAQYDPPVISRIWSLDHPIEIKAGMVFALETQHGKTHRYGVRIEEMLIVHDDDDQVEIISNFPVKEITAVEVM</sequence>
<dbReference type="CDD" id="cd01066">
    <property type="entry name" value="APP_MetAP"/>
    <property type="match status" value="1"/>
</dbReference>
<accession>A0A381V534</accession>
<dbReference type="Gene3D" id="3.40.350.10">
    <property type="entry name" value="Creatinase/prolidase N-terminal domain"/>
    <property type="match status" value="1"/>
</dbReference>
<evidence type="ECO:0000313" key="3">
    <source>
        <dbReference type="EMBL" id="SVA35499.1"/>
    </source>
</evidence>
<dbReference type="SUPFAM" id="SSF55920">
    <property type="entry name" value="Creatinase/aminopeptidase"/>
    <property type="match status" value="1"/>
</dbReference>
<dbReference type="AlphaFoldDB" id="A0A381V534"/>
<dbReference type="InterPro" id="IPR000587">
    <property type="entry name" value="Creatinase_N"/>
</dbReference>
<reference evidence="3" key="1">
    <citation type="submission" date="2018-05" db="EMBL/GenBank/DDBJ databases">
        <authorList>
            <person name="Lanie J.A."/>
            <person name="Ng W.-L."/>
            <person name="Kazmierczak K.M."/>
            <person name="Andrzejewski T.M."/>
            <person name="Davidsen T.M."/>
            <person name="Wayne K.J."/>
            <person name="Tettelin H."/>
            <person name="Glass J.I."/>
            <person name="Rusch D."/>
            <person name="Podicherti R."/>
            <person name="Tsui H.-C.T."/>
            <person name="Winkler M.E."/>
        </authorList>
    </citation>
    <scope>NUCLEOTIDE SEQUENCE</scope>
</reference>
<gene>
    <name evidence="3" type="ORF">METZ01_LOCUS88353</name>
</gene>
<dbReference type="Pfam" id="PF01321">
    <property type="entry name" value="Creatinase_N"/>
    <property type="match status" value="1"/>
</dbReference>
<organism evidence="3">
    <name type="scientific">marine metagenome</name>
    <dbReference type="NCBI Taxonomy" id="408172"/>
    <lineage>
        <taxon>unclassified sequences</taxon>
        <taxon>metagenomes</taxon>
        <taxon>ecological metagenomes</taxon>
    </lineage>
</organism>